<evidence type="ECO:0000313" key="2">
    <source>
        <dbReference type="EMBL" id="KAF2096171.1"/>
    </source>
</evidence>
<accession>A0A9P4I6Q6</accession>
<dbReference type="Gene3D" id="3.30.750.44">
    <property type="match status" value="1"/>
</dbReference>
<sequence length="479" mass="52665">MGPAYPTLPSDHPASIQFSAWLTVFNRADKQALLEYHTGPAFPYSAASHDVDDINRELRLAKATGGFDVVDIESISEPSTVVVVMKEKLRPQYARASMVVDVSKDIHPVTKFGIHPITTPIKFIPKDDPRRPRYEKALHPLTTYTRGALIDGIGEVLRNQYVIPDKVETMVSALKGHLDNGDYDNFTESEKYAVRLTEDLHASGHDKHMGVFFIEPRGDPDGEPKKPPPGKLLEDLRSVNFLFNVSLDYDTIPSRTIVTVAINGFLPTEPDFPEYQEIRAAIGKILSTVSDTDALIIDLRRNEGGSPWTVAFVLSYFVDDAPVHILDMVDRSGEIIKSFSTLPVSELPAGTTCFGGTKPLFVLTAKDTISGGEEMAYDLQAFKRSKAVIGEGNDATAGAANPVTNPRFICEDIFGKSWWVVAVPRERPVHAVTGTNWEGVGVLSDVVAGKGEWKETNDAEAVGKDLIKRIFEAQGSREL</sequence>
<dbReference type="OrthoDB" id="10268064at2759"/>
<dbReference type="InterPro" id="IPR029045">
    <property type="entry name" value="ClpP/crotonase-like_dom_sf"/>
</dbReference>
<feature type="domain" description="Tail specific protease" evidence="1">
    <location>
        <begin position="225"/>
        <end position="449"/>
    </location>
</feature>
<evidence type="ECO:0000313" key="3">
    <source>
        <dbReference type="Proteomes" id="UP000799772"/>
    </source>
</evidence>
<dbReference type="SMART" id="SM00245">
    <property type="entry name" value="TSPc"/>
    <property type="match status" value="1"/>
</dbReference>
<proteinExistence type="predicted"/>
<protein>
    <submittedName>
        <fullName evidence="2">ClpP/crotonase</fullName>
    </submittedName>
</protein>
<gene>
    <name evidence="2" type="ORF">NA57DRAFT_43258</name>
</gene>
<dbReference type="SUPFAM" id="SSF52096">
    <property type="entry name" value="ClpP/crotonase"/>
    <property type="match status" value="1"/>
</dbReference>
<dbReference type="Pfam" id="PF03572">
    <property type="entry name" value="Peptidase_S41"/>
    <property type="match status" value="1"/>
</dbReference>
<dbReference type="AlphaFoldDB" id="A0A9P4I6Q6"/>
<dbReference type="CDD" id="cd07563">
    <property type="entry name" value="Peptidase_S41_IRBP"/>
    <property type="match status" value="1"/>
</dbReference>
<keyword evidence="3" id="KW-1185">Reference proteome</keyword>
<name>A0A9P4I6Q6_9PEZI</name>
<comment type="caution">
    <text evidence="2">The sequence shown here is derived from an EMBL/GenBank/DDBJ whole genome shotgun (WGS) entry which is preliminary data.</text>
</comment>
<dbReference type="Gene3D" id="3.90.226.10">
    <property type="entry name" value="2-enoyl-CoA Hydratase, Chain A, domain 1"/>
    <property type="match status" value="1"/>
</dbReference>
<dbReference type="Proteomes" id="UP000799772">
    <property type="component" value="Unassembled WGS sequence"/>
</dbReference>
<dbReference type="GO" id="GO:0006508">
    <property type="term" value="P:proteolysis"/>
    <property type="evidence" value="ECO:0007669"/>
    <property type="project" value="InterPro"/>
</dbReference>
<dbReference type="Pfam" id="PF11918">
    <property type="entry name" value="Peptidase_S41_N"/>
    <property type="match status" value="1"/>
</dbReference>
<dbReference type="PANTHER" id="PTHR11261">
    <property type="entry name" value="INTERPHOTORECEPTOR RETINOID-BINDING PROTEIN"/>
    <property type="match status" value="1"/>
</dbReference>
<dbReference type="InterPro" id="IPR005151">
    <property type="entry name" value="Tail-specific_protease"/>
</dbReference>
<organism evidence="2 3">
    <name type="scientific">Rhizodiscina lignyota</name>
    <dbReference type="NCBI Taxonomy" id="1504668"/>
    <lineage>
        <taxon>Eukaryota</taxon>
        <taxon>Fungi</taxon>
        <taxon>Dikarya</taxon>
        <taxon>Ascomycota</taxon>
        <taxon>Pezizomycotina</taxon>
        <taxon>Dothideomycetes</taxon>
        <taxon>Pleosporomycetidae</taxon>
        <taxon>Aulographales</taxon>
        <taxon>Rhizodiscinaceae</taxon>
        <taxon>Rhizodiscina</taxon>
    </lineage>
</organism>
<reference evidence="2" key="1">
    <citation type="journal article" date="2020" name="Stud. Mycol.">
        <title>101 Dothideomycetes genomes: a test case for predicting lifestyles and emergence of pathogens.</title>
        <authorList>
            <person name="Haridas S."/>
            <person name="Albert R."/>
            <person name="Binder M."/>
            <person name="Bloem J."/>
            <person name="Labutti K."/>
            <person name="Salamov A."/>
            <person name="Andreopoulos B."/>
            <person name="Baker S."/>
            <person name="Barry K."/>
            <person name="Bills G."/>
            <person name="Bluhm B."/>
            <person name="Cannon C."/>
            <person name="Castanera R."/>
            <person name="Culley D."/>
            <person name="Daum C."/>
            <person name="Ezra D."/>
            <person name="Gonzalez J."/>
            <person name="Henrissat B."/>
            <person name="Kuo A."/>
            <person name="Liang C."/>
            <person name="Lipzen A."/>
            <person name="Lutzoni F."/>
            <person name="Magnuson J."/>
            <person name="Mondo S."/>
            <person name="Nolan M."/>
            <person name="Ohm R."/>
            <person name="Pangilinan J."/>
            <person name="Park H.-J."/>
            <person name="Ramirez L."/>
            <person name="Alfaro M."/>
            <person name="Sun H."/>
            <person name="Tritt A."/>
            <person name="Yoshinaga Y."/>
            <person name="Zwiers L.-H."/>
            <person name="Turgeon B."/>
            <person name="Goodwin S."/>
            <person name="Spatafora J."/>
            <person name="Crous P."/>
            <person name="Grigoriev I."/>
        </authorList>
    </citation>
    <scope>NUCLEOTIDE SEQUENCE</scope>
    <source>
        <strain evidence="2">CBS 133067</strain>
    </source>
</reference>
<dbReference type="EMBL" id="ML978130">
    <property type="protein sequence ID" value="KAF2096171.1"/>
    <property type="molecule type" value="Genomic_DNA"/>
</dbReference>
<evidence type="ECO:0000259" key="1">
    <source>
        <dbReference type="SMART" id="SM00245"/>
    </source>
</evidence>
<dbReference type="GO" id="GO:0008236">
    <property type="term" value="F:serine-type peptidase activity"/>
    <property type="evidence" value="ECO:0007669"/>
    <property type="project" value="InterPro"/>
</dbReference>
<dbReference type="PANTHER" id="PTHR11261:SF3">
    <property type="entry name" value="RETINOL-BINDING PROTEIN 3"/>
    <property type="match status" value="1"/>
</dbReference>